<dbReference type="PROSITE" id="PS50878">
    <property type="entry name" value="RT_POL"/>
    <property type="match status" value="1"/>
</dbReference>
<evidence type="ECO:0000313" key="1">
    <source>
        <dbReference type="EMBL" id="CAB4003998.1"/>
    </source>
</evidence>
<dbReference type="InterPro" id="IPR026960">
    <property type="entry name" value="RVT-Znf"/>
</dbReference>
<organism evidence="1 2">
    <name type="scientific">Paramuricea clavata</name>
    <name type="common">Red gorgonian</name>
    <name type="synonym">Violescent sea-whip</name>
    <dbReference type="NCBI Taxonomy" id="317549"/>
    <lineage>
        <taxon>Eukaryota</taxon>
        <taxon>Metazoa</taxon>
        <taxon>Cnidaria</taxon>
        <taxon>Anthozoa</taxon>
        <taxon>Octocorallia</taxon>
        <taxon>Malacalcyonacea</taxon>
        <taxon>Plexauridae</taxon>
        <taxon>Paramuricea</taxon>
    </lineage>
</organism>
<gene>
    <name evidence="1" type="ORF">PACLA_8A002935</name>
</gene>
<dbReference type="Pfam" id="PF00078">
    <property type="entry name" value="RVT_1"/>
    <property type="match status" value="2"/>
</dbReference>
<dbReference type="SUPFAM" id="SSF56672">
    <property type="entry name" value="DNA/RNA polymerases"/>
    <property type="match status" value="1"/>
</dbReference>
<dbReference type="PANTHER" id="PTHR33332">
    <property type="entry name" value="REVERSE TRANSCRIPTASE DOMAIN-CONTAINING PROTEIN"/>
    <property type="match status" value="1"/>
</dbReference>
<dbReference type="InterPro" id="IPR000477">
    <property type="entry name" value="RT_dom"/>
</dbReference>
<keyword evidence="2" id="KW-1185">Reference proteome</keyword>
<dbReference type="Proteomes" id="UP001152795">
    <property type="component" value="Unassembled WGS sequence"/>
</dbReference>
<evidence type="ECO:0000313" key="2">
    <source>
        <dbReference type="Proteomes" id="UP001152795"/>
    </source>
</evidence>
<comment type="caution">
    <text evidence="1">The sequence shown here is derived from an EMBL/GenBank/DDBJ whole genome shotgun (WGS) entry which is preliminary data.</text>
</comment>
<accession>A0A6S7INN7</accession>
<proteinExistence type="predicted"/>
<dbReference type="InterPro" id="IPR043502">
    <property type="entry name" value="DNA/RNA_pol_sf"/>
</dbReference>
<sequence>MDQTAPNDIRLTASEVQTVLKSLDVSKATGSDEIPARLLRETAEVLECCVLNNVKDWLYGLVNECQHGFLIGKSCVTNLIKALDYIGSVLDKGGQIDTIYLDMSKAFDKVDHGLLITKLRGMGISGSFLQWLTNYLTDRQQRVTVLGETSDTIPVTSGVPQGSLLGPVLFLLFVNDLPETVISRKTSMYADDTKVFKAIKVPEDALALQADLTSYVRKWLEIPISGTLSNVYLTSSKFGLNIYPPSIKFVQCQTVARNALKTSPNHSIKDLWKTTSESKNIQYDVYTSTKEVLKTFTSGQEDKLQNHLILQGSFFSNVIKFSLSKLNGIWSKSQSNLPKNIYNFTIRYINNSLPTRKNLTKWGILSNSDCSFCLNPETLLHVVAGCQTYLPRFTWRHDSVLNFIAQTLQPVNNFNLFVDLPGYKSPSIVTGDTFRPDLLLSINSDCLYILELSVGYESNLQTNVDRKRRRYEDLITQQKKQFNYEHIATSIKPSEIREDSMPPKTKASQKRTKWTDQMIADLVICRALALAKHADTSNMAENVSGRRKGYMEIMKDLWEEKGYASHRFSAQNLRNKVAQVLKNKERKLADTNCSKDTSNVSINFSENDVFDSPQNQNNQDEYNNVEIEPDNDADVNIIGQLNNINGPVLSHASNNFQWGELNNESCVHALNDAYEEIVSWRRNIFIFPSGKVGKAFIKELARLYQAYADESPLECIAIKACSVMQSALLQKPHAKSKTKDHVACLERRLCLWTEGKLKELILEEKCIQKHLFNSPASNLTSEGEMQNIARGFNRLMLQGKVRQAVNLIFNANRRGFLNMDTLIPAGEDKEGNIQWKTTREILMEKHPPGRILSDGILLQGTNSDESYYDPIVFEIITGDLIREAATKIQGSAGPSGIDAYLWRRFCLSFKTASTDLCNALAGVARRLCTSSVHPESLSAFLACRLIPLDKNPGIRPIGIGEVPRCIIAKSALRVIRDDVQEAAGPLQTCAGYEAGCEAAVHALNQIMDTEETVALLLVDATNAFNTLNRQAALHNIQVICPAISTILNNTYKAPVRMFVAGGEEIASMEGTTQGDPLAITPLIKRLKEQAPNASQVWFADDSSAAGRLRALKVWWQHLTILGPEFGYFPNASKTTMVVKEEFFDQANDLFEETGIKITTDGHKILGAACGKRSFVDEYVADKIDEWEEEIEMLSKIAETYPHAAYTAFTRAIVCKWQYLMRTIDGIGSMFQPLENAISAKLILALTGRGPCSSVERTILSFPTRYGGLNLVNPVEVANSHYNASLKITEPLKKMIVCQTTTYKKIYLRDIKADLRRQKNQYHQQLATEISGTFGQQAEISFITVGRGVLQGDCLSPLLFNMSFNTFTQHIKSEKYRQLGFWKLSEIGIPCNPIHWFQFADDAAVISSQEKENQMLLNRFTIWCQWDNMIIRVDKCSTFGIKKHLTKSIQYLPKLFVNNDLVPRTVRPEKPVNYNW</sequence>
<reference evidence="1" key="1">
    <citation type="submission" date="2020-04" db="EMBL/GenBank/DDBJ databases">
        <authorList>
            <person name="Alioto T."/>
            <person name="Alioto T."/>
            <person name="Gomez Garrido J."/>
        </authorList>
    </citation>
    <scope>NUCLEOTIDE SEQUENCE</scope>
    <source>
        <strain evidence="1">A484AB</strain>
    </source>
</reference>
<dbReference type="OrthoDB" id="7388703at2759"/>
<dbReference type="Pfam" id="PF13966">
    <property type="entry name" value="zf-RVT"/>
    <property type="match status" value="1"/>
</dbReference>
<name>A0A6S7INN7_PARCT</name>
<dbReference type="EMBL" id="CACRXK020004781">
    <property type="protein sequence ID" value="CAB4003998.1"/>
    <property type="molecule type" value="Genomic_DNA"/>
</dbReference>
<protein>
    <submittedName>
        <fullName evidence="1">Uncharacterized protein</fullName>
    </submittedName>
</protein>